<reference evidence="2 3" key="1">
    <citation type="journal article" date="2020" name="ISME J.">
        <title>Uncovering the hidden diversity of litter-decomposition mechanisms in mushroom-forming fungi.</title>
        <authorList>
            <person name="Floudas D."/>
            <person name="Bentzer J."/>
            <person name="Ahren D."/>
            <person name="Johansson T."/>
            <person name="Persson P."/>
            <person name="Tunlid A."/>
        </authorList>
    </citation>
    <scope>NUCLEOTIDE SEQUENCE [LARGE SCALE GENOMIC DNA]</scope>
    <source>
        <strain evidence="2 3">CBS 661.87</strain>
    </source>
</reference>
<accession>A0A8H5GUK1</accession>
<evidence type="ECO:0000313" key="3">
    <source>
        <dbReference type="Proteomes" id="UP000565441"/>
    </source>
</evidence>
<keyword evidence="3" id="KW-1185">Reference proteome</keyword>
<comment type="caution">
    <text evidence="2">The sequence shown here is derived from an EMBL/GenBank/DDBJ whole genome shotgun (WGS) entry which is preliminary data.</text>
</comment>
<keyword evidence="1" id="KW-1133">Transmembrane helix</keyword>
<keyword evidence="1" id="KW-0812">Transmembrane</keyword>
<keyword evidence="1" id="KW-0472">Membrane</keyword>
<feature type="transmembrane region" description="Helical" evidence="1">
    <location>
        <begin position="44"/>
        <end position="64"/>
    </location>
</feature>
<dbReference type="Proteomes" id="UP000565441">
    <property type="component" value="Unassembled WGS sequence"/>
</dbReference>
<name>A0A8H5GUK1_9AGAR</name>
<gene>
    <name evidence="2" type="ORF">D9615_009650</name>
</gene>
<evidence type="ECO:0000256" key="1">
    <source>
        <dbReference type="SAM" id="Phobius"/>
    </source>
</evidence>
<protein>
    <submittedName>
        <fullName evidence="2">Uncharacterized protein</fullName>
    </submittedName>
</protein>
<dbReference type="AlphaFoldDB" id="A0A8H5GUK1"/>
<proteinExistence type="predicted"/>
<dbReference type="EMBL" id="JAACJP010000046">
    <property type="protein sequence ID" value="KAF5371494.1"/>
    <property type="molecule type" value="Genomic_DNA"/>
</dbReference>
<sequence length="81" mass="9528">MILTLTRIFHEACAMHRNSKRPRSTVDSDTFDVHDHANLGSVEVTLFVSLVLFGVLVHQIYTYYKSYNDRMFLKVPYYELI</sequence>
<organism evidence="2 3">
    <name type="scientific">Tricholomella constricta</name>
    <dbReference type="NCBI Taxonomy" id="117010"/>
    <lineage>
        <taxon>Eukaryota</taxon>
        <taxon>Fungi</taxon>
        <taxon>Dikarya</taxon>
        <taxon>Basidiomycota</taxon>
        <taxon>Agaricomycotina</taxon>
        <taxon>Agaricomycetes</taxon>
        <taxon>Agaricomycetidae</taxon>
        <taxon>Agaricales</taxon>
        <taxon>Tricholomatineae</taxon>
        <taxon>Lyophyllaceae</taxon>
        <taxon>Tricholomella</taxon>
    </lineage>
</organism>
<evidence type="ECO:0000313" key="2">
    <source>
        <dbReference type="EMBL" id="KAF5371494.1"/>
    </source>
</evidence>